<dbReference type="InterPro" id="IPR018707">
    <property type="entry name" value="LpxR"/>
</dbReference>
<dbReference type="Gene3D" id="2.40.128.140">
    <property type="entry name" value="Outer membrane protein"/>
    <property type="match status" value="1"/>
</dbReference>
<comment type="caution">
    <text evidence="1">The sequence shown here is derived from an EMBL/GenBank/DDBJ whole genome shotgun (WGS) entry which is preliminary data.</text>
</comment>
<evidence type="ECO:0000313" key="2">
    <source>
        <dbReference type="Proteomes" id="UP000249542"/>
    </source>
</evidence>
<gene>
    <name evidence="1" type="ORF">LX95_02654</name>
</gene>
<dbReference type="Pfam" id="PF09982">
    <property type="entry name" value="LpxR"/>
    <property type="match status" value="1"/>
</dbReference>
<reference evidence="1 2" key="1">
    <citation type="submission" date="2018-06" db="EMBL/GenBank/DDBJ databases">
        <title>Genomic Encyclopedia of Archaeal and Bacterial Type Strains, Phase II (KMG-II): from individual species to whole genera.</title>
        <authorList>
            <person name="Goeker M."/>
        </authorList>
    </citation>
    <scope>NUCLEOTIDE SEQUENCE [LARGE SCALE GENOMIC DNA]</scope>
    <source>
        <strain evidence="1 2">DSM 15361</strain>
    </source>
</reference>
<organism evidence="1 2">
    <name type="scientific">Mesonia algae</name>
    <dbReference type="NCBI Taxonomy" id="213248"/>
    <lineage>
        <taxon>Bacteria</taxon>
        <taxon>Pseudomonadati</taxon>
        <taxon>Bacteroidota</taxon>
        <taxon>Flavobacteriia</taxon>
        <taxon>Flavobacteriales</taxon>
        <taxon>Flavobacteriaceae</taxon>
        <taxon>Mesonia</taxon>
    </lineage>
</organism>
<keyword evidence="2" id="KW-1185">Reference proteome</keyword>
<dbReference type="EMBL" id="QKYV01000008">
    <property type="protein sequence ID" value="PZW38632.1"/>
    <property type="molecule type" value="Genomic_DNA"/>
</dbReference>
<dbReference type="AlphaFoldDB" id="A0A2W7HZJ3"/>
<sequence>MVKTILFTFIIGLGFSTYAQKIDHTSSFREIKSTSYFRFNYDNDYFASADKNYTQGYQLELVLPFLKKNPANFLFLQPKNNQLIYGLAVEHIGFTPDDYESREIQVGDRPFAAAIMLKSFLVAKDTINSSRLVSALSLGIIGPGAFGEEMQRSIHKATGNKIPYGWRNQIKNDLVLNYQLGYEKQFFRYADFFSLQGQSEINLGTLFTNASIGANAMLGIINNGFSSVKNKNKFEVYAFAQSLIKLIGYDASLQGGLFNNDSVYTITSSEVKRLTGQVNFGLVVKTKTLYFEYTRTTTTPEFEGGDVANWGGIKVGFTF</sequence>
<proteinExistence type="predicted"/>
<dbReference type="Proteomes" id="UP000249542">
    <property type="component" value="Unassembled WGS sequence"/>
</dbReference>
<dbReference type="InterPro" id="IPR037107">
    <property type="entry name" value="Put_OMP_sf"/>
</dbReference>
<evidence type="ECO:0008006" key="3">
    <source>
        <dbReference type="Google" id="ProtNLM"/>
    </source>
</evidence>
<dbReference type="RefSeq" id="WP_111541918.1">
    <property type="nucleotide sequence ID" value="NZ_QKYV01000008.1"/>
</dbReference>
<evidence type="ECO:0000313" key="1">
    <source>
        <dbReference type="EMBL" id="PZW38632.1"/>
    </source>
</evidence>
<protein>
    <recommendedName>
        <fullName evidence="3">Lipid A deacylase LpxR family protein</fullName>
    </recommendedName>
</protein>
<name>A0A2W7HZJ3_9FLAO</name>
<accession>A0A2W7HZJ3</accession>